<proteinExistence type="predicted"/>
<feature type="domain" description="HTH cro/C1-type" evidence="1">
    <location>
        <begin position="35"/>
        <end position="86"/>
    </location>
</feature>
<dbReference type="Gene3D" id="1.10.260.40">
    <property type="entry name" value="lambda repressor-like DNA-binding domains"/>
    <property type="match status" value="1"/>
</dbReference>
<dbReference type="EMBL" id="JAGEOJ010000006">
    <property type="protein sequence ID" value="MBO2448768.1"/>
    <property type="molecule type" value="Genomic_DNA"/>
</dbReference>
<gene>
    <name evidence="2" type="ORF">J4573_16820</name>
</gene>
<dbReference type="AlphaFoldDB" id="A0A939PAC8"/>
<dbReference type="Pfam" id="PF17765">
    <property type="entry name" value="MLTR_LBD"/>
    <property type="match status" value="1"/>
</dbReference>
<evidence type="ECO:0000313" key="3">
    <source>
        <dbReference type="Proteomes" id="UP000669179"/>
    </source>
</evidence>
<accession>A0A939PAC8</accession>
<protein>
    <submittedName>
        <fullName evidence="2">Helix-turn-helix domain-containing protein</fullName>
    </submittedName>
</protein>
<keyword evidence="3" id="KW-1185">Reference proteome</keyword>
<dbReference type="Gene3D" id="3.30.450.180">
    <property type="match status" value="1"/>
</dbReference>
<reference evidence="2" key="1">
    <citation type="submission" date="2021-03" db="EMBL/GenBank/DDBJ databases">
        <authorList>
            <person name="Kanchanasin P."/>
            <person name="Saeng-In P."/>
            <person name="Phongsopitanun W."/>
            <person name="Yuki M."/>
            <person name="Kudo T."/>
            <person name="Ohkuma M."/>
            <person name="Tanasupawat S."/>
        </authorList>
    </citation>
    <scope>NUCLEOTIDE SEQUENCE</scope>
    <source>
        <strain evidence="2">GKU 128</strain>
    </source>
</reference>
<dbReference type="PANTHER" id="PTHR35010">
    <property type="entry name" value="BLL4672 PROTEIN-RELATED"/>
    <property type="match status" value="1"/>
</dbReference>
<evidence type="ECO:0000259" key="1">
    <source>
        <dbReference type="PROSITE" id="PS50943"/>
    </source>
</evidence>
<dbReference type="SMART" id="SM00530">
    <property type="entry name" value="HTH_XRE"/>
    <property type="match status" value="1"/>
</dbReference>
<dbReference type="Pfam" id="PF13560">
    <property type="entry name" value="HTH_31"/>
    <property type="match status" value="1"/>
</dbReference>
<sequence length="274" mass="31402">MPGDAQRRRELAEFLRSRRSRIDPRDLGLPVGPRRRSAGLRREEVAVLAGLSPTWYTYLEQGRKIQPSPQVLDSLAQVLRLSEDERRYLHALVHGEAISAQALEPEASAGDLLRRIVATTEPSPYPVYAADRYGDLIAWNRQALEWYDDWDALRPGERNILRWMLTAPAARERLVDWESDTRDAVARWRAEAAKWPLDAGFRERIEKLSGISPEFATWWSDQNVQEHRSKIRRLRHPELGVRVMLIVPMTSPEFTPSGVVFHLPVNESDAPKSA</sequence>
<dbReference type="RefSeq" id="WP_208256429.1">
    <property type="nucleotide sequence ID" value="NZ_JAGEOJ010000006.1"/>
</dbReference>
<dbReference type="GO" id="GO:0003677">
    <property type="term" value="F:DNA binding"/>
    <property type="evidence" value="ECO:0007669"/>
    <property type="project" value="InterPro"/>
</dbReference>
<name>A0A939PAC8_9ACTN</name>
<dbReference type="Proteomes" id="UP000669179">
    <property type="component" value="Unassembled WGS sequence"/>
</dbReference>
<dbReference type="CDD" id="cd00093">
    <property type="entry name" value="HTH_XRE"/>
    <property type="match status" value="1"/>
</dbReference>
<dbReference type="PROSITE" id="PS50943">
    <property type="entry name" value="HTH_CROC1"/>
    <property type="match status" value="1"/>
</dbReference>
<comment type="caution">
    <text evidence="2">The sequence shown here is derived from an EMBL/GenBank/DDBJ whole genome shotgun (WGS) entry which is preliminary data.</text>
</comment>
<dbReference type="SUPFAM" id="SSF47413">
    <property type="entry name" value="lambda repressor-like DNA-binding domains"/>
    <property type="match status" value="1"/>
</dbReference>
<evidence type="ECO:0000313" key="2">
    <source>
        <dbReference type="EMBL" id="MBO2448768.1"/>
    </source>
</evidence>
<dbReference type="InterPro" id="IPR041413">
    <property type="entry name" value="MLTR_LBD"/>
</dbReference>
<organism evidence="2 3">
    <name type="scientific">Actinomadura barringtoniae</name>
    <dbReference type="NCBI Taxonomy" id="1427535"/>
    <lineage>
        <taxon>Bacteria</taxon>
        <taxon>Bacillati</taxon>
        <taxon>Actinomycetota</taxon>
        <taxon>Actinomycetes</taxon>
        <taxon>Streptosporangiales</taxon>
        <taxon>Thermomonosporaceae</taxon>
        <taxon>Actinomadura</taxon>
    </lineage>
</organism>
<dbReference type="InterPro" id="IPR001387">
    <property type="entry name" value="Cro/C1-type_HTH"/>
</dbReference>
<dbReference type="InterPro" id="IPR010982">
    <property type="entry name" value="Lambda_DNA-bd_dom_sf"/>
</dbReference>